<evidence type="ECO:0000256" key="5">
    <source>
        <dbReference type="ARBA" id="ARBA00022821"/>
    </source>
</evidence>
<dbReference type="InterPro" id="IPR027417">
    <property type="entry name" value="P-loop_NTPase"/>
</dbReference>
<evidence type="ECO:0000256" key="2">
    <source>
        <dbReference type="ARBA" id="ARBA00022614"/>
    </source>
</evidence>
<evidence type="ECO:0000256" key="4">
    <source>
        <dbReference type="ARBA" id="ARBA00022741"/>
    </source>
</evidence>
<feature type="domain" description="Disease resistance N-terminal" evidence="7">
    <location>
        <begin position="12"/>
        <end position="93"/>
    </location>
</feature>
<comment type="similarity">
    <text evidence="1">Belongs to the disease resistance NB-LRR family.</text>
</comment>
<dbReference type="Gene3D" id="1.20.5.4130">
    <property type="match status" value="1"/>
</dbReference>
<dbReference type="GO" id="GO:0006952">
    <property type="term" value="P:defense response"/>
    <property type="evidence" value="ECO:0007669"/>
    <property type="project" value="UniProtKB-KW"/>
</dbReference>
<dbReference type="InterPro" id="IPR002182">
    <property type="entry name" value="NB-ARC"/>
</dbReference>
<dbReference type="InterPro" id="IPR038005">
    <property type="entry name" value="RX-like_CC"/>
</dbReference>
<dbReference type="CDD" id="cd14798">
    <property type="entry name" value="RX-CC_like"/>
    <property type="match status" value="1"/>
</dbReference>
<evidence type="ECO:0000259" key="7">
    <source>
        <dbReference type="Pfam" id="PF18052"/>
    </source>
</evidence>
<dbReference type="AlphaFoldDB" id="A0A835BWS2"/>
<dbReference type="Gramene" id="Dexi2A01G0002400.1">
    <property type="protein sequence ID" value="Dexi2A01G0002400.1:cds"/>
    <property type="gene ID" value="Dexi2A01G0002400"/>
</dbReference>
<reference evidence="8" key="1">
    <citation type="submission" date="2020-07" db="EMBL/GenBank/DDBJ databases">
        <title>Genome sequence and genetic diversity analysis of an under-domesticated orphan crop, white fonio (Digitaria exilis).</title>
        <authorList>
            <person name="Bennetzen J.L."/>
            <person name="Chen S."/>
            <person name="Ma X."/>
            <person name="Wang X."/>
            <person name="Yssel A.E.J."/>
            <person name="Chaluvadi S.R."/>
            <person name="Johnson M."/>
            <person name="Gangashetty P."/>
            <person name="Hamidou F."/>
            <person name="Sanogo M.D."/>
            <person name="Zwaenepoel A."/>
            <person name="Wallace J."/>
            <person name="Van De Peer Y."/>
            <person name="Van Deynze A."/>
        </authorList>
    </citation>
    <scope>NUCLEOTIDE SEQUENCE</scope>
    <source>
        <tissue evidence="8">Leaves</tissue>
    </source>
</reference>
<keyword evidence="2" id="KW-0433">Leucine-rich repeat</keyword>
<dbReference type="PANTHER" id="PTHR19338:SF47">
    <property type="entry name" value="OS11G0687900 PROTEIN"/>
    <property type="match status" value="1"/>
</dbReference>
<evidence type="ECO:0000256" key="1">
    <source>
        <dbReference type="ARBA" id="ARBA00008894"/>
    </source>
</evidence>
<feature type="domain" description="NB-ARC" evidence="6">
    <location>
        <begin position="181"/>
        <end position="284"/>
    </location>
</feature>
<evidence type="ECO:0000313" key="8">
    <source>
        <dbReference type="EMBL" id="KAF8714025.1"/>
    </source>
</evidence>
<keyword evidence="9" id="KW-1185">Reference proteome</keyword>
<dbReference type="Proteomes" id="UP000636709">
    <property type="component" value="Unassembled WGS sequence"/>
</dbReference>
<dbReference type="GO" id="GO:0043531">
    <property type="term" value="F:ADP binding"/>
    <property type="evidence" value="ECO:0007669"/>
    <property type="project" value="InterPro"/>
</dbReference>
<sequence length="319" mass="35743">MELVVGASSATMDSLLGKLSNLLAQQYALTRGVRGDIQYISDELASMKAFLLDIAQHDQDNRKKDWMKQIRDLAYDCEDCIDDFAHRLPKDSSNFDSKGYLVTLIYDLWTWRPRSEIASNIAELKVRAQLIAERRIRYGVQNPEVYNSKDQPEAPAYDIAEDQLARRELTLSEPVGVTTAMVQLEQWVKETNKEGRAVLSIVGFGGVGKTTLAMALYNKVMKDFDCRAWVTVSQNYDQGTVLSDILKQINPDHKQQDGGGISDKMNSGAVCIRSKLMQALQLRRGHIKEGNASKSSNMAESTGYTKLESAVKTHLEGKR</sequence>
<keyword evidence="5" id="KW-0611">Plant defense</keyword>
<keyword evidence="3" id="KW-0677">Repeat</keyword>
<comment type="caution">
    <text evidence="8">The sequence shown here is derived from an EMBL/GenBank/DDBJ whole genome shotgun (WGS) entry which is preliminary data.</text>
</comment>
<dbReference type="Pfam" id="PF18052">
    <property type="entry name" value="Rx_N"/>
    <property type="match status" value="1"/>
</dbReference>
<organism evidence="8 9">
    <name type="scientific">Digitaria exilis</name>
    <dbReference type="NCBI Taxonomy" id="1010633"/>
    <lineage>
        <taxon>Eukaryota</taxon>
        <taxon>Viridiplantae</taxon>
        <taxon>Streptophyta</taxon>
        <taxon>Embryophyta</taxon>
        <taxon>Tracheophyta</taxon>
        <taxon>Spermatophyta</taxon>
        <taxon>Magnoliopsida</taxon>
        <taxon>Liliopsida</taxon>
        <taxon>Poales</taxon>
        <taxon>Poaceae</taxon>
        <taxon>PACMAD clade</taxon>
        <taxon>Panicoideae</taxon>
        <taxon>Panicodae</taxon>
        <taxon>Paniceae</taxon>
        <taxon>Anthephorinae</taxon>
        <taxon>Digitaria</taxon>
    </lineage>
</organism>
<dbReference type="EMBL" id="JACEFO010001739">
    <property type="protein sequence ID" value="KAF8714025.1"/>
    <property type="molecule type" value="Genomic_DNA"/>
</dbReference>
<dbReference type="SUPFAM" id="SSF52540">
    <property type="entry name" value="P-loop containing nucleoside triphosphate hydrolases"/>
    <property type="match status" value="1"/>
</dbReference>
<evidence type="ECO:0000256" key="3">
    <source>
        <dbReference type="ARBA" id="ARBA00022737"/>
    </source>
</evidence>
<evidence type="ECO:0000259" key="6">
    <source>
        <dbReference type="Pfam" id="PF00931"/>
    </source>
</evidence>
<proteinExistence type="inferred from homology"/>
<accession>A0A835BWS2</accession>
<gene>
    <name evidence="8" type="ORF">HU200_028017</name>
</gene>
<dbReference type="InterPro" id="IPR041118">
    <property type="entry name" value="Rx_N"/>
</dbReference>
<evidence type="ECO:0000313" key="9">
    <source>
        <dbReference type="Proteomes" id="UP000636709"/>
    </source>
</evidence>
<keyword evidence="4" id="KW-0547">Nucleotide-binding</keyword>
<name>A0A835BWS2_9POAL</name>
<dbReference type="PANTHER" id="PTHR19338">
    <property type="entry name" value="TRANSLOCASE OF INNER MITOCHONDRIAL MEMBRANE 13 HOMOLOG"/>
    <property type="match status" value="1"/>
</dbReference>
<dbReference type="Gene3D" id="3.40.50.300">
    <property type="entry name" value="P-loop containing nucleotide triphosphate hydrolases"/>
    <property type="match status" value="1"/>
</dbReference>
<dbReference type="OrthoDB" id="683874at2759"/>
<protein>
    <submittedName>
        <fullName evidence="8">Uncharacterized protein</fullName>
    </submittedName>
</protein>
<dbReference type="Pfam" id="PF00931">
    <property type="entry name" value="NB-ARC"/>
    <property type="match status" value="1"/>
</dbReference>